<organism evidence="3 4">
    <name type="scientific">Mortierella polycephala</name>
    <dbReference type="NCBI Taxonomy" id="41804"/>
    <lineage>
        <taxon>Eukaryota</taxon>
        <taxon>Fungi</taxon>
        <taxon>Fungi incertae sedis</taxon>
        <taxon>Mucoromycota</taxon>
        <taxon>Mortierellomycotina</taxon>
        <taxon>Mortierellomycetes</taxon>
        <taxon>Mortierellales</taxon>
        <taxon>Mortierellaceae</taxon>
        <taxon>Mortierella</taxon>
    </lineage>
</organism>
<name>A0A9P6PQ64_9FUNG</name>
<accession>A0A9P6PQ64</accession>
<gene>
    <name evidence="3" type="ORF">BG011_008604</name>
</gene>
<protein>
    <submittedName>
        <fullName evidence="3">Uncharacterized protein</fullName>
    </submittedName>
</protein>
<feature type="compositionally biased region" description="Low complexity" evidence="2">
    <location>
        <begin position="28"/>
        <end position="39"/>
    </location>
</feature>
<feature type="region of interest" description="Disordered" evidence="2">
    <location>
        <begin position="1"/>
        <end position="90"/>
    </location>
</feature>
<keyword evidence="1" id="KW-0175">Coiled coil</keyword>
<comment type="caution">
    <text evidence="3">The sequence shown here is derived from an EMBL/GenBank/DDBJ whole genome shotgun (WGS) entry which is preliminary data.</text>
</comment>
<evidence type="ECO:0000313" key="3">
    <source>
        <dbReference type="EMBL" id="KAG0250158.1"/>
    </source>
</evidence>
<feature type="coiled-coil region" evidence="1">
    <location>
        <begin position="157"/>
        <end position="412"/>
    </location>
</feature>
<proteinExistence type="predicted"/>
<dbReference type="OrthoDB" id="2445852at2759"/>
<evidence type="ECO:0000256" key="2">
    <source>
        <dbReference type="SAM" id="MobiDB-lite"/>
    </source>
</evidence>
<dbReference type="AlphaFoldDB" id="A0A9P6PQ64"/>
<dbReference type="EMBL" id="JAAAJA010000719">
    <property type="protein sequence ID" value="KAG0250158.1"/>
    <property type="molecule type" value="Genomic_DNA"/>
</dbReference>
<sequence>MDNNIEGDSTPDRGTRTAEGTPRHHPTAPRTPRTPTSSRIKSTATGRPSPPTYSAASAVKHSLSRPRSGISSNNNTPTRIKNSENTDSTTPVYAESTNLINNSISNAKLQLSDMQPVNKKILERIKSLEISLNQHHDSESQLARNIDNISRDLSADKEQHQQALQASKTRLEMLRQKLEQKHAKADEIISNLDELYEQELQMMEEKAGMDKELQGLNGRLDEMKESKEQILREREETEADALEELRKKKEDRQAEYDDIRDINKNCSEQLDELENGPDMQRIMAKLARKEEMEKRIEELDIQLKEKMKAREIEGRDVQKMLQYSQVIYEQRIRSHQEDADMARRAAEEIERKREKEANAAREEFDLKYQQSIEEEEMASQAEFELLTAKDDLSKLELALQDLKTQLESARLTTVMES</sequence>
<dbReference type="Proteomes" id="UP000726737">
    <property type="component" value="Unassembled WGS sequence"/>
</dbReference>
<keyword evidence="4" id="KW-1185">Reference proteome</keyword>
<feature type="compositionally biased region" description="Polar residues" evidence="2">
    <location>
        <begin position="69"/>
        <end position="90"/>
    </location>
</feature>
<evidence type="ECO:0000256" key="1">
    <source>
        <dbReference type="SAM" id="Coils"/>
    </source>
</evidence>
<reference evidence="3" key="1">
    <citation type="journal article" date="2020" name="Fungal Divers.">
        <title>Resolving the Mortierellaceae phylogeny through synthesis of multi-gene phylogenetics and phylogenomics.</title>
        <authorList>
            <person name="Vandepol N."/>
            <person name="Liber J."/>
            <person name="Desiro A."/>
            <person name="Na H."/>
            <person name="Kennedy M."/>
            <person name="Barry K."/>
            <person name="Grigoriev I.V."/>
            <person name="Miller A.N."/>
            <person name="O'Donnell K."/>
            <person name="Stajich J.E."/>
            <person name="Bonito G."/>
        </authorList>
    </citation>
    <scope>NUCLEOTIDE SEQUENCE</scope>
    <source>
        <strain evidence="3">KOD948</strain>
    </source>
</reference>
<evidence type="ECO:0000313" key="4">
    <source>
        <dbReference type="Proteomes" id="UP000726737"/>
    </source>
</evidence>